<keyword evidence="2" id="KW-0479">Metal-binding</keyword>
<dbReference type="GO" id="GO:0016787">
    <property type="term" value="F:hydrolase activity"/>
    <property type="evidence" value="ECO:0007669"/>
    <property type="project" value="UniProtKB-KW"/>
</dbReference>
<accession>A0A4Y3WLG8</accession>
<keyword evidence="7" id="KW-1185">Reference proteome</keyword>
<evidence type="ECO:0000256" key="3">
    <source>
        <dbReference type="ARBA" id="ARBA00022801"/>
    </source>
</evidence>
<dbReference type="CDD" id="cd09872">
    <property type="entry name" value="PIN_Sll0205-like"/>
    <property type="match status" value="1"/>
</dbReference>
<dbReference type="RefSeq" id="WP_246085748.1">
    <property type="nucleotide sequence ID" value="NZ_BAAARZ010000088.1"/>
</dbReference>
<keyword evidence="4" id="KW-0460">Magnesium</keyword>
<organism evidence="6 7">
    <name type="scientific">Pseudonocardia hydrocarbonoxydans</name>
    <dbReference type="NCBI Taxonomy" id="76726"/>
    <lineage>
        <taxon>Bacteria</taxon>
        <taxon>Bacillati</taxon>
        <taxon>Actinomycetota</taxon>
        <taxon>Actinomycetes</taxon>
        <taxon>Pseudonocardiales</taxon>
        <taxon>Pseudonocardiaceae</taxon>
        <taxon>Pseudonocardia</taxon>
    </lineage>
</organism>
<protein>
    <submittedName>
        <fullName evidence="6">Twitching motility protein PilT</fullName>
    </submittedName>
</protein>
<dbReference type="PANTHER" id="PTHR36173">
    <property type="entry name" value="RIBONUCLEASE VAPC16-RELATED"/>
    <property type="match status" value="1"/>
</dbReference>
<evidence type="ECO:0000259" key="5">
    <source>
        <dbReference type="Pfam" id="PF01850"/>
    </source>
</evidence>
<dbReference type="AlphaFoldDB" id="A0A4Y3WLG8"/>
<reference evidence="6 7" key="1">
    <citation type="submission" date="2019-06" db="EMBL/GenBank/DDBJ databases">
        <title>Whole genome shotgun sequence of Pseudonocardia hydrocarbonoxydans NBRC 14498.</title>
        <authorList>
            <person name="Hosoyama A."/>
            <person name="Uohara A."/>
            <person name="Ohji S."/>
            <person name="Ichikawa N."/>
        </authorList>
    </citation>
    <scope>NUCLEOTIDE SEQUENCE [LARGE SCALE GENOMIC DNA]</scope>
    <source>
        <strain evidence="6 7">NBRC 14498</strain>
    </source>
</reference>
<dbReference type="InterPro" id="IPR041705">
    <property type="entry name" value="PIN_Sll0205"/>
</dbReference>
<dbReference type="InterPro" id="IPR052919">
    <property type="entry name" value="TA_system_RNase"/>
</dbReference>
<proteinExistence type="predicted"/>
<evidence type="ECO:0000313" key="7">
    <source>
        <dbReference type="Proteomes" id="UP000320338"/>
    </source>
</evidence>
<evidence type="ECO:0000256" key="1">
    <source>
        <dbReference type="ARBA" id="ARBA00022722"/>
    </source>
</evidence>
<dbReference type="Gene3D" id="3.40.50.1010">
    <property type="entry name" value="5'-nuclease"/>
    <property type="match status" value="1"/>
</dbReference>
<sequence length="129" mass="14006">MRLLLDTHALLWALLDPSRIPPATLDAVRAPSTELVVSAASAWEIATKHRLGKLDGARAVVLGYPDHLSRLRATELPVTGHHALVAGTLTWEHRDPFDRMIVAQAMIESIPVATGDRALAGFPGIHVVW</sequence>
<keyword evidence="1" id="KW-0540">Nuclease</keyword>
<dbReference type="GO" id="GO:0046872">
    <property type="term" value="F:metal ion binding"/>
    <property type="evidence" value="ECO:0007669"/>
    <property type="project" value="UniProtKB-KW"/>
</dbReference>
<name>A0A4Y3WLG8_9PSEU</name>
<dbReference type="PANTHER" id="PTHR36173:SF2">
    <property type="entry name" value="RIBONUCLEASE VAPC16"/>
    <property type="match status" value="1"/>
</dbReference>
<dbReference type="InterPro" id="IPR029060">
    <property type="entry name" value="PIN-like_dom_sf"/>
</dbReference>
<gene>
    <name evidence="6" type="ORF">PHY01_13840</name>
</gene>
<evidence type="ECO:0000256" key="2">
    <source>
        <dbReference type="ARBA" id="ARBA00022723"/>
    </source>
</evidence>
<keyword evidence="3" id="KW-0378">Hydrolase</keyword>
<dbReference type="InterPro" id="IPR002716">
    <property type="entry name" value="PIN_dom"/>
</dbReference>
<comment type="caution">
    <text evidence="6">The sequence shown here is derived from an EMBL/GenBank/DDBJ whole genome shotgun (WGS) entry which is preliminary data.</text>
</comment>
<evidence type="ECO:0000256" key="4">
    <source>
        <dbReference type="ARBA" id="ARBA00022842"/>
    </source>
</evidence>
<dbReference type="Proteomes" id="UP000320338">
    <property type="component" value="Unassembled WGS sequence"/>
</dbReference>
<dbReference type="Pfam" id="PF01850">
    <property type="entry name" value="PIN"/>
    <property type="match status" value="1"/>
</dbReference>
<evidence type="ECO:0000313" key="6">
    <source>
        <dbReference type="EMBL" id="GEC19101.1"/>
    </source>
</evidence>
<dbReference type="SUPFAM" id="SSF88723">
    <property type="entry name" value="PIN domain-like"/>
    <property type="match status" value="1"/>
</dbReference>
<dbReference type="EMBL" id="BJNG01000014">
    <property type="protein sequence ID" value="GEC19101.1"/>
    <property type="molecule type" value="Genomic_DNA"/>
</dbReference>
<feature type="domain" description="PIN" evidence="5">
    <location>
        <begin position="4"/>
        <end position="120"/>
    </location>
</feature>
<dbReference type="GO" id="GO:0004518">
    <property type="term" value="F:nuclease activity"/>
    <property type="evidence" value="ECO:0007669"/>
    <property type="project" value="UniProtKB-KW"/>
</dbReference>